<sequence>METDGGLVLVSRRGLQVRVLVDKINSSSAPKQADEVDGRRPQIGDHTSSKARIAVGLGGFRSGVGAIGGQTLSWKLHVQARVLATRQIRQAHQSRLTKLTGTDRTTPRQEHARVLVDTTNSSSPPKQADEVDGRRPQIGDHTSSRARIAVRLGGFRIGTYRSEGLVSKQPSNIVSISCQKGIGSTAISALVLEKSVSGVLTWFSLHRRVIISTTNVFAQRGKSYSESTLNANPFTALHLTRRPRAPQLVHAEYDSSKAYWTLLPRLPLQVSPTSAVAVFFVAVQFVIKPSRKSFSEEAIISQTAIIILPFPGIYVVISNRMGDPLRTDKCTRHEREANFTYHLVLNVIGTW</sequence>
<comment type="caution">
    <text evidence="3">The sequence shown here is derived from an EMBL/GenBank/DDBJ whole genome shotgun (WGS) entry which is preliminary data.</text>
</comment>
<gene>
    <name evidence="3" type="ORF">DFH07DRAFT_768874</name>
</gene>
<proteinExistence type="predicted"/>
<accession>A0AAD7JS73</accession>
<dbReference type="AlphaFoldDB" id="A0AAD7JS73"/>
<protein>
    <submittedName>
        <fullName evidence="3">Uncharacterized protein</fullName>
    </submittedName>
</protein>
<keyword evidence="2" id="KW-0472">Membrane</keyword>
<dbReference type="EMBL" id="JARJLG010000025">
    <property type="protein sequence ID" value="KAJ7769602.1"/>
    <property type="molecule type" value="Genomic_DNA"/>
</dbReference>
<reference evidence="3" key="1">
    <citation type="submission" date="2023-03" db="EMBL/GenBank/DDBJ databases">
        <title>Massive genome expansion in bonnet fungi (Mycena s.s.) driven by repeated elements and novel gene families across ecological guilds.</title>
        <authorList>
            <consortium name="Lawrence Berkeley National Laboratory"/>
            <person name="Harder C.B."/>
            <person name="Miyauchi S."/>
            <person name="Viragh M."/>
            <person name="Kuo A."/>
            <person name="Thoen E."/>
            <person name="Andreopoulos B."/>
            <person name="Lu D."/>
            <person name="Skrede I."/>
            <person name="Drula E."/>
            <person name="Henrissat B."/>
            <person name="Morin E."/>
            <person name="Kohler A."/>
            <person name="Barry K."/>
            <person name="LaButti K."/>
            <person name="Morin E."/>
            <person name="Salamov A."/>
            <person name="Lipzen A."/>
            <person name="Mereny Z."/>
            <person name="Hegedus B."/>
            <person name="Baldrian P."/>
            <person name="Stursova M."/>
            <person name="Weitz H."/>
            <person name="Taylor A."/>
            <person name="Grigoriev I.V."/>
            <person name="Nagy L.G."/>
            <person name="Martin F."/>
            <person name="Kauserud H."/>
        </authorList>
    </citation>
    <scope>NUCLEOTIDE SEQUENCE</scope>
    <source>
        <strain evidence="3">CBHHK188m</strain>
    </source>
</reference>
<dbReference type="Proteomes" id="UP001215280">
    <property type="component" value="Unassembled WGS sequence"/>
</dbReference>
<feature type="compositionally biased region" description="Basic and acidic residues" evidence="1">
    <location>
        <begin position="127"/>
        <end position="138"/>
    </location>
</feature>
<keyword evidence="4" id="KW-1185">Reference proteome</keyword>
<organism evidence="3 4">
    <name type="scientific">Mycena maculata</name>
    <dbReference type="NCBI Taxonomy" id="230809"/>
    <lineage>
        <taxon>Eukaryota</taxon>
        <taxon>Fungi</taxon>
        <taxon>Dikarya</taxon>
        <taxon>Basidiomycota</taxon>
        <taxon>Agaricomycotina</taxon>
        <taxon>Agaricomycetes</taxon>
        <taxon>Agaricomycetidae</taxon>
        <taxon>Agaricales</taxon>
        <taxon>Marasmiineae</taxon>
        <taxon>Mycenaceae</taxon>
        <taxon>Mycena</taxon>
    </lineage>
</organism>
<name>A0AAD7JS73_9AGAR</name>
<evidence type="ECO:0000256" key="1">
    <source>
        <dbReference type="SAM" id="MobiDB-lite"/>
    </source>
</evidence>
<keyword evidence="2" id="KW-0812">Transmembrane</keyword>
<evidence type="ECO:0000313" key="3">
    <source>
        <dbReference type="EMBL" id="KAJ7769602.1"/>
    </source>
</evidence>
<feature type="transmembrane region" description="Helical" evidence="2">
    <location>
        <begin position="299"/>
        <end position="317"/>
    </location>
</feature>
<feature type="region of interest" description="Disordered" evidence="1">
    <location>
        <begin position="116"/>
        <end position="143"/>
    </location>
</feature>
<evidence type="ECO:0000313" key="4">
    <source>
        <dbReference type="Proteomes" id="UP001215280"/>
    </source>
</evidence>
<evidence type="ECO:0000256" key="2">
    <source>
        <dbReference type="SAM" id="Phobius"/>
    </source>
</evidence>
<keyword evidence="2" id="KW-1133">Transmembrane helix</keyword>